<dbReference type="Proteomes" id="UP000002964">
    <property type="component" value="Unassembled WGS sequence"/>
</dbReference>
<gene>
    <name evidence="1" type="ORF">Thi970DRAFT_01647</name>
</gene>
<dbReference type="SUPFAM" id="SSF81901">
    <property type="entry name" value="HCP-like"/>
    <property type="match status" value="1"/>
</dbReference>
<dbReference type="Gene3D" id="1.25.40.10">
    <property type="entry name" value="Tetratricopeptide repeat domain"/>
    <property type="match status" value="1"/>
</dbReference>
<dbReference type="AlphaFoldDB" id="H8Z1J4"/>
<reference evidence="1 2" key="2">
    <citation type="submission" date="2011-11" db="EMBL/GenBank/DDBJ databases">
        <authorList>
            <consortium name="US DOE Joint Genome Institute"/>
            <person name="Lucas S."/>
            <person name="Han J."/>
            <person name="Lapidus A."/>
            <person name="Cheng J.-F."/>
            <person name="Goodwin L."/>
            <person name="Pitluck S."/>
            <person name="Peters L."/>
            <person name="Ovchinnikova G."/>
            <person name="Zhang X."/>
            <person name="Detter J.C."/>
            <person name="Han C."/>
            <person name="Tapia R."/>
            <person name="Land M."/>
            <person name="Hauser L."/>
            <person name="Kyrpides N."/>
            <person name="Ivanova N."/>
            <person name="Pagani I."/>
            <person name="Vogl K."/>
            <person name="Liu Z."/>
            <person name="Overmann J."/>
            <person name="Frigaard N.-U."/>
            <person name="Bryant D."/>
            <person name="Woyke T."/>
        </authorList>
    </citation>
    <scope>NUCLEOTIDE SEQUENCE [LARGE SCALE GENOMIC DNA]</scope>
    <source>
        <strain evidence="1 2">970</strain>
    </source>
</reference>
<evidence type="ECO:0000313" key="2">
    <source>
        <dbReference type="Proteomes" id="UP000002964"/>
    </source>
</evidence>
<evidence type="ECO:0000313" key="1">
    <source>
        <dbReference type="EMBL" id="EIC21439.1"/>
    </source>
</evidence>
<keyword evidence="2" id="KW-1185">Reference proteome</keyword>
<dbReference type="SMART" id="SM00671">
    <property type="entry name" value="SEL1"/>
    <property type="match status" value="4"/>
</dbReference>
<reference evidence="2" key="1">
    <citation type="submission" date="2011-06" db="EMBL/GenBank/DDBJ databases">
        <authorList>
            <consortium name="US DOE Joint Genome Institute (JGI-PGF)"/>
            <person name="Lucas S."/>
            <person name="Han J."/>
            <person name="Lapidus A."/>
            <person name="Cheng J.-F."/>
            <person name="Goodwin L."/>
            <person name="Pitluck S."/>
            <person name="Peters L."/>
            <person name="Land M.L."/>
            <person name="Hauser L."/>
            <person name="Vogl K."/>
            <person name="Liu Z."/>
            <person name="Overmann J."/>
            <person name="Frigaard N.-U."/>
            <person name="Bryant D.A."/>
            <person name="Woyke T.J."/>
        </authorList>
    </citation>
    <scope>NUCLEOTIDE SEQUENCE [LARGE SCALE GENOMIC DNA]</scope>
    <source>
        <strain evidence="2">970</strain>
    </source>
</reference>
<name>H8Z1J4_9GAMM</name>
<dbReference type="InterPro" id="IPR050767">
    <property type="entry name" value="Sel1_AlgK"/>
</dbReference>
<dbReference type="InterPro" id="IPR011990">
    <property type="entry name" value="TPR-like_helical_dom_sf"/>
</dbReference>
<sequence>MSTTLLNAGHPHGLSANPGLPWNADLIKRYLDNWDWSWLSSNPDLPWTEQIVSDFQDNWDWTELSKNPALPWTKNFVVQYAAKLDFSLLSENLSIPWNLDILKTFAEKWNPRGLIANSLIIESLSMRSWVLERYGKEAFSKGDLVLALGQNSHDVGYLNKVTKTTHLENEQSSKFATSQVCATAFSNISALQLRALLNKTEPNSKEAVSEDYFQCAEFWKNERYQTHTRHFAQQYNFYYAGCVRSTYLRSAQLGHREAQYKLAEYYLLAGGFKTLPIFRELASISTDQDCLRRAIEWHRKAAKQGHPDAQAFLWKSFYFGRDVSQDKEEALVWLKRLAEKELQNEQTSQRLGYFNFQLGAHYYLERDFDTARESIRQSSDLGYVDATVLLGKMHLEGRGVEKNHIRGLDLLHRAAKHDHFIALRCLGALYESVFSHLNMTTEARGVSQNLLEKKHEKYNIPRDQLSVEYILQKDGTFAGAVLNFEFR</sequence>
<dbReference type="RefSeq" id="WP_009148024.1">
    <property type="nucleotide sequence ID" value="NZ_CP121471.1"/>
</dbReference>
<accession>H8Z1J4</accession>
<dbReference type="PANTHER" id="PTHR11102:SF160">
    <property type="entry name" value="ERAD-ASSOCIATED E3 UBIQUITIN-PROTEIN LIGASE COMPONENT HRD3"/>
    <property type="match status" value="1"/>
</dbReference>
<protein>
    <submittedName>
        <fullName evidence="1">TPR repeat-containing protein</fullName>
    </submittedName>
</protein>
<dbReference type="EMBL" id="JH603169">
    <property type="protein sequence ID" value="EIC21439.1"/>
    <property type="molecule type" value="Genomic_DNA"/>
</dbReference>
<dbReference type="InterPro" id="IPR006597">
    <property type="entry name" value="Sel1-like"/>
</dbReference>
<dbReference type="eggNOG" id="COG0790">
    <property type="taxonomic scope" value="Bacteria"/>
</dbReference>
<dbReference type="Pfam" id="PF08238">
    <property type="entry name" value="Sel1"/>
    <property type="match status" value="4"/>
</dbReference>
<dbReference type="HOGENOM" id="CLU_560122_0_0_6"/>
<dbReference type="OrthoDB" id="9204495at2"/>
<dbReference type="STRING" id="631362.Thi970DRAFT_01647"/>
<organism evidence="1 2">
    <name type="scientific">Thiorhodovibrio frisius</name>
    <dbReference type="NCBI Taxonomy" id="631362"/>
    <lineage>
        <taxon>Bacteria</taxon>
        <taxon>Pseudomonadati</taxon>
        <taxon>Pseudomonadota</taxon>
        <taxon>Gammaproteobacteria</taxon>
        <taxon>Chromatiales</taxon>
        <taxon>Chromatiaceae</taxon>
        <taxon>Thiorhodovibrio</taxon>
    </lineage>
</organism>
<proteinExistence type="predicted"/>
<dbReference type="PANTHER" id="PTHR11102">
    <property type="entry name" value="SEL-1-LIKE PROTEIN"/>
    <property type="match status" value="1"/>
</dbReference>